<comment type="caution">
    <text evidence="5">The sequence shown here is derived from an EMBL/GenBank/DDBJ whole genome shotgun (WGS) entry which is preliminary data.</text>
</comment>
<evidence type="ECO:0000256" key="1">
    <source>
        <dbReference type="ARBA" id="ARBA00023015"/>
    </source>
</evidence>
<dbReference type="Gene3D" id="2.60.120.10">
    <property type="entry name" value="Jelly Rolls"/>
    <property type="match status" value="1"/>
</dbReference>
<dbReference type="InterPro" id="IPR014710">
    <property type="entry name" value="RmlC-like_jellyroll"/>
</dbReference>
<dbReference type="GO" id="GO:0043565">
    <property type="term" value="F:sequence-specific DNA binding"/>
    <property type="evidence" value="ECO:0007669"/>
    <property type="project" value="InterPro"/>
</dbReference>
<dbReference type="Gene3D" id="1.10.10.60">
    <property type="entry name" value="Homeodomain-like"/>
    <property type="match status" value="2"/>
</dbReference>
<dbReference type="InterPro" id="IPR020449">
    <property type="entry name" value="Tscrpt_reg_AraC-type_HTH"/>
</dbReference>
<dbReference type="PANTHER" id="PTHR43280:SF28">
    <property type="entry name" value="HTH-TYPE TRANSCRIPTIONAL ACTIVATOR RHAS"/>
    <property type="match status" value="1"/>
</dbReference>
<evidence type="ECO:0000313" key="6">
    <source>
        <dbReference type="Proteomes" id="UP000283701"/>
    </source>
</evidence>
<dbReference type="InterPro" id="IPR011051">
    <property type="entry name" value="RmlC_Cupin_sf"/>
</dbReference>
<dbReference type="SUPFAM" id="SSF51182">
    <property type="entry name" value="RmlC-like cupins"/>
    <property type="match status" value="1"/>
</dbReference>
<dbReference type="PANTHER" id="PTHR43280">
    <property type="entry name" value="ARAC-FAMILY TRANSCRIPTIONAL REGULATOR"/>
    <property type="match status" value="1"/>
</dbReference>
<dbReference type="PROSITE" id="PS00041">
    <property type="entry name" value="HTH_ARAC_FAMILY_1"/>
    <property type="match status" value="1"/>
</dbReference>
<dbReference type="EMBL" id="QRHP01000004">
    <property type="protein sequence ID" value="RHF85499.1"/>
    <property type="molecule type" value="Genomic_DNA"/>
</dbReference>
<sequence length="317" mass="37005">MRKCIMDYFKITTDETLRETVQHGSERYPFAYYPEDIWQFDFHRIDWHWHHELEFLYVAEGTAICFIGTSKVELHKGCGIFINSGVLHCFEARSSTFTPNIVFAPTLLASENSLIYEKYILPVINSAVEYQIFDPNSTSERSALQLMLQIFELQENGQDNELCTIQLLLQFWNILFKDGGWNSDSDSLQRLNHNQARLQIMMQYIQEHYAEEITLEMIAASASISKSGALHIFQSGIHCSPVAYLIQYRLAQAARQLYTTQKSVASIANETGFTSAGYFCRKFRQYYNRSPKEYRKKKRKKVLKVCFITTHYKKRVL</sequence>
<evidence type="ECO:0000256" key="2">
    <source>
        <dbReference type="ARBA" id="ARBA00023125"/>
    </source>
</evidence>
<dbReference type="InterPro" id="IPR018062">
    <property type="entry name" value="HTH_AraC-typ_CS"/>
</dbReference>
<keyword evidence="2" id="KW-0238">DNA-binding</keyword>
<accession>A0A414QXJ5</accession>
<name>A0A414QXJ5_9FIRM</name>
<dbReference type="CDD" id="cd02208">
    <property type="entry name" value="cupin_RmlC-like"/>
    <property type="match status" value="1"/>
</dbReference>
<keyword evidence="3" id="KW-0804">Transcription</keyword>
<dbReference type="SUPFAM" id="SSF46689">
    <property type="entry name" value="Homeodomain-like"/>
    <property type="match status" value="2"/>
</dbReference>
<proteinExistence type="predicted"/>
<organism evidence="5 6">
    <name type="scientific">Roseburia inulinivorans</name>
    <dbReference type="NCBI Taxonomy" id="360807"/>
    <lineage>
        <taxon>Bacteria</taxon>
        <taxon>Bacillati</taxon>
        <taxon>Bacillota</taxon>
        <taxon>Clostridia</taxon>
        <taxon>Lachnospirales</taxon>
        <taxon>Lachnospiraceae</taxon>
        <taxon>Roseburia</taxon>
    </lineage>
</organism>
<dbReference type="InterPro" id="IPR013096">
    <property type="entry name" value="Cupin_2"/>
</dbReference>
<dbReference type="Proteomes" id="UP000283701">
    <property type="component" value="Unassembled WGS sequence"/>
</dbReference>
<evidence type="ECO:0000256" key="3">
    <source>
        <dbReference type="ARBA" id="ARBA00023163"/>
    </source>
</evidence>
<dbReference type="PROSITE" id="PS01124">
    <property type="entry name" value="HTH_ARAC_FAMILY_2"/>
    <property type="match status" value="1"/>
</dbReference>
<dbReference type="InterPro" id="IPR009057">
    <property type="entry name" value="Homeodomain-like_sf"/>
</dbReference>
<dbReference type="AlphaFoldDB" id="A0A414QXJ5"/>
<dbReference type="InterPro" id="IPR018060">
    <property type="entry name" value="HTH_AraC"/>
</dbReference>
<gene>
    <name evidence="5" type="ORF">DW654_05735</name>
</gene>
<reference evidence="5 6" key="1">
    <citation type="submission" date="2018-08" db="EMBL/GenBank/DDBJ databases">
        <title>A genome reference for cultivated species of the human gut microbiota.</title>
        <authorList>
            <person name="Zou Y."/>
            <person name="Xue W."/>
            <person name="Luo G."/>
        </authorList>
    </citation>
    <scope>NUCLEOTIDE SEQUENCE [LARGE SCALE GENOMIC DNA]</scope>
    <source>
        <strain evidence="5 6">AM23-23AC</strain>
    </source>
</reference>
<protein>
    <submittedName>
        <fullName evidence="5">AraC family transcriptional regulator</fullName>
    </submittedName>
</protein>
<feature type="domain" description="HTH araC/xylS-type" evidence="4">
    <location>
        <begin position="199"/>
        <end position="297"/>
    </location>
</feature>
<dbReference type="Pfam" id="PF12833">
    <property type="entry name" value="HTH_18"/>
    <property type="match status" value="1"/>
</dbReference>
<dbReference type="GO" id="GO:0003700">
    <property type="term" value="F:DNA-binding transcription factor activity"/>
    <property type="evidence" value="ECO:0007669"/>
    <property type="project" value="InterPro"/>
</dbReference>
<dbReference type="SMART" id="SM00342">
    <property type="entry name" value="HTH_ARAC"/>
    <property type="match status" value="1"/>
</dbReference>
<dbReference type="Pfam" id="PF07883">
    <property type="entry name" value="Cupin_2"/>
    <property type="match status" value="1"/>
</dbReference>
<keyword evidence="1" id="KW-0805">Transcription regulation</keyword>
<dbReference type="PRINTS" id="PR00032">
    <property type="entry name" value="HTHARAC"/>
</dbReference>
<evidence type="ECO:0000313" key="5">
    <source>
        <dbReference type="EMBL" id="RHF85499.1"/>
    </source>
</evidence>
<evidence type="ECO:0000259" key="4">
    <source>
        <dbReference type="PROSITE" id="PS01124"/>
    </source>
</evidence>